<gene>
    <name evidence="1" type="ORF">CTM50_01615</name>
</gene>
<dbReference type="EMBL" id="CP024696">
    <property type="protein sequence ID" value="ATV51881.1"/>
    <property type="molecule type" value="Genomic_DNA"/>
</dbReference>
<dbReference type="AlphaFoldDB" id="A0A2D3N8W3"/>
<sequence>MDKEQIGELAGIIWRTLNEKGKLSFEALLHETMLDSESVSTAIGWLAREDKIRFDEQNGITAFYVYHERYY</sequence>
<dbReference type="Gene3D" id="1.10.10.10">
    <property type="entry name" value="Winged helix-like DNA-binding domain superfamily/Winged helix DNA-binding domain"/>
    <property type="match status" value="1"/>
</dbReference>
<accession>A0A2D3N8W3</accession>
<dbReference type="RefSeq" id="WP_100022505.1">
    <property type="nucleotide sequence ID" value="NZ_CP024696.1"/>
</dbReference>
<dbReference type="InterPro" id="IPR036388">
    <property type="entry name" value="WH-like_DNA-bd_sf"/>
</dbReference>
<dbReference type="Pfam" id="PF10771">
    <property type="entry name" value="DUF2582"/>
    <property type="match status" value="1"/>
</dbReference>
<dbReference type="Proteomes" id="UP000229323">
    <property type="component" value="Chromosome"/>
</dbReference>
<reference evidence="1 2" key="1">
    <citation type="submission" date="2017-11" db="EMBL/GenBank/DDBJ databases">
        <title>Genome sequencing of Prevotella intermedia KCOM 2033.</title>
        <authorList>
            <person name="Kook J.-K."/>
            <person name="Park S.-N."/>
            <person name="Lim Y.K."/>
        </authorList>
    </citation>
    <scope>NUCLEOTIDE SEQUENCE [LARGE SCALE GENOMIC DNA]</scope>
    <source>
        <strain evidence="1 2">KCOM 2033</strain>
    </source>
</reference>
<evidence type="ECO:0008006" key="3">
    <source>
        <dbReference type="Google" id="ProtNLM"/>
    </source>
</evidence>
<proteinExistence type="predicted"/>
<organism evidence="1 2">
    <name type="scientific">Prevotella intermedia</name>
    <dbReference type="NCBI Taxonomy" id="28131"/>
    <lineage>
        <taxon>Bacteria</taxon>
        <taxon>Pseudomonadati</taxon>
        <taxon>Bacteroidota</taxon>
        <taxon>Bacteroidia</taxon>
        <taxon>Bacteroidales</taxon>
        <taxon>Prevotellaceae</taxon>
        <taxon>Prevotella</taxon>
    </lineage>
</organism>
<dbReference type="InterPro" id="IPR019707">
    <property type="entry name" value="DUF2582"/>
</dbReference>
<evidence type="ECO:0000313" key="1">
    <source>
        <dbReference type="EMBL" id="ATV51881.1"/>
    </source>
</evidence>
<name>A0A2D3N8W3_PREIN</name>
<evidence type="ECO:0000313" key="2">
    <source>
        <dbReference type="Proteomes" id="UP000229323"/>
    </source>
</evidence>
<protein>
    <recommendedName>
        <fullName evidence="3">Winged helix-turn-helix domain-containing protein</fullName>
    </recommendedName>
</protein>